<sequence>MSGQDSGYTKSDEQQDLESLDPDGNLILSIEGQNTRRFLVSSKVLSLGSAVLAKLLGPGFREGKQITESHCPTISLHDDDPACMRTILGILHYKGSGEDQMNAERLALMAIHCDKYDCIKALRPWIFKWFYDCQPITTDEEYGYLLLSAHLFREKDQFSRLSASAQTQLSPEFIIKWQGIDILKLLPDATKGDLADHIENLQQEIMHELQSLEGSLRNNQRGFEMQGLVCVRCGRTYPNSAGRCHACRNQQLCVKYCTADYRVAEYFSALRKSELWPSVQPFRICSAETIALRISGAKATLGHSCGAGNACPLEMELDMLARKVNTILQKVKGFELYPLYQKDDSRERIQ</sequence>
<comment type="caution">
    <text evidence="2">The sequence shown here is derived from an EMBL/GenBank/DDBJ whole genome shotgun (WGS) entry which is preliminary data.</text>
</comment>
<dbReference type="AlphaFoldDB" id="A0A1F7ZXB8"/>
<reference evidence="2 3" key="1">
    <citation type="journal article" date="2016" name="Genome Biol. Evol.">
        <title>Draft genome sequence of an aflatoxigenic Aspergillus species, A. bombycis.</title>
        <authorList>
            <person name="Moore G.G."/>
            <person name="Mack B.M."/>
            <person name="Beltz S.B."/>
            <person name="Gilbert M.K."/>
        </authorList>
    </citation>
    <scope>NUCLEOTIDE SEQUENCE [LARGE SCALE GENOMIC DNA]</scope>
    <source>
        <strain evidence="3">NRRL 26010</strain>
    </source>
</reference>
<keyword evidence="3" id="KW-1185">Reference proteome</keyword>
<gene>
    <name evidence="2" type="ORF">ABOM_007322</name>
</gene>
<dbReference type="GeneID" id="34450712"/>
<dbReference type="Proteomes" id="UP000179179">
    <property type="component" value="Unassembled WGS sequence"/>
</dbReference>
<name>A0A1F7ZXB8_9EURO</name>
<dbReference type="Gene3D" id="3.30.710.10">
    <property type="entry name" value="Potassium Channel Kv1.1, Chain A"/>
    <property type="match status" value="1"/>
</dbReference>
<dbReference type="RefSeq" id="XP_022387811.1">
    <property type="nucleotide sequence ID" value="XM_022534451.1"/>
</dbReference>
<dbReference type="OrthoDB" id="5275938at2759"/>
<dbReference type="InterPro" id="IPR011333">
    <property type="entry name" value="SKP1/BTB/POZ_sf"/>
</dbReference>
<feature type="region of interest" description="Disordered" evidence="1">
    <location>
        <begin position="1"/>
        <end position="20"/>
    </location>
</feature>
<dbReference type="STRING" id="109264.A0A1F7ZXB8"/>
<evidence type="ECO:0000313" key="2">
    <source>
        <dbReference type="EMBL" id="OGM44094.1"/>
    </source>
</evidence>
<accession>A0A1F7ZXB8</accession>
<protein>
    <recommendedName>
        <fullName evidence="4">BTB domain-containing protein</fullName>
    </recommendedName>
</protein>
<evidence type="ECO:0000313" key="3">
    <source>
        <dbReference type="Proteomes" id="UP000179179"/>
    </source>
</evidence>
<evidence type="ECO:0000256" key="1">
    <source>
        <dbReference type="SAM" id="MobiDB-lite"/>
    </source>
</evidence>
<dbReference type="EMBL" id="LYCR01000060">
    <property type="protein sequence ID" value="OGM44094.1"/>
    <property type="molecule type" value="Genomic_DNA"/>
</dbReference>
<proteinExistence type="predicted"/>
<organism evidence="2 3">
    <name type="scientific">Aspergillus bombycis</name>
    <dbReference type="NCBI Taxonomy" id="109264"/>
    <lineage>
        <taxon>Eukaryota</taxon>
        <taxon>Fungi</taxon>
        <taxon>Dikarya</taxon>
        <taxon>Ascomycota</taxon>
        <taxon>Pezizomycotina</taxon>
        <taxon>Eurotiomycetes</taxon>
        <taxon>Eurotiomycetidae</taxon>
        <taxon>Eurotiales</taxon>
        <taxon>Aspergillaceae</taxon>
        <taxon>Aspergillus</taxon>
    </lineage>
</organism>
<evidence type="ECO:0008006" key="4">
    <source>
        <dbReference type="Google" id="ProtNLM"/>
    </source>
</evidence>